<dbReference type="EMBL" id="PFNL01000122">
    <property type="protein sequence ID" value="PIZ45819.1"/>
    <property type="molecule type" value="Genomic_DNA"/>
</dbReference>
<evidence type="ECO:0000313" key="2">
    <source>
        <dbReference type="Proteomes" id="UP000228920"/>
    </source>
</evidence>
<evidence type="ECO:0000313" key="1">
    <source>
        <dbReference type="EMBL" id="PIZ45819.1"/>
    </source>
</evidence>
<name>A0A2M7THL9_UNCKA</name>
<protein>
    <submittedName>
        <fullName evidence="1">Uncharacterized protein</fullName>
    </submittedName>
</protein>
<dbReference type="AlphaFoldDB" id="A0A2M7THL9"/>
<comment type="caution">
    <text evidence="1">The sequence shown here is derived from an EMBL/GenBank/DDBJ whole genome shotgun (WGS) entry which is preliminary data.</text>
</comment>
<dbReference type="Proteomes" id="UP000228920">
    <property type="component" value="Unassembled WGS sequence"/>
</dbReference>
<accession>A0A2M7THL9</accession>
<proteinExistence type="predicted"/>
<gene>
    <name evidence="1" type="ORF">COY32_04685</name>
</gene>
<reference evidence="2" key="1">
    <citation type="submission" date="2017-09" db="EMBL/GenBank/DDBJ databases">
        <title>Depth-based differentiation of microbial function through sediment-hosted aquifers and enrichment of novel symbionts in the deep terrestrial subsurface.</title>
        <authorList>
            <person name="Probst A.J."/>
            <person name="Ladd B."/>
            <person name="Jarett J.K."/>
            <person name="Geller-Mcgrath D.E."/>
            <person name="Sieber C.M.K."/>
            <person name="Emerson J.B."/>
            <person name="Anantharaman K."/>
            <person name="Thomas B.C."/>
            <person name="Malmstrom R."/>
            <person name="Stieglmeier M."/>
            <person name="Klingl A."/>
            <person name="Woyke T."/>
            <person name="Ryan C.M."/>
            <person name="Banfield J.F."/>
        </authorList>
    </citation>
    <scope>NUCLEOTIDE SEQUENCE [LARGE SCALE GENOMIC DNA]</scope>
</reference>
<organism evidence="1 2">
    <name type="scientific">candidate division WWE3 bacterium CG_4_10_14_0_2_um_filter_41_14</name>
    <dbReference type="NCBI Taxonomy" id="1975072"/>
    <lineage>
        <taxon>Bacteria</taxon>
        <taxon>Katanobacteria</taxon>
    </lineage>
</organism>
<sequence>MNAKQREKMVRDLQAQGKTPGEIGRVLAAIDVSIPDIVIAFLDAGYEIAVYEPLGTDEKEATRNVLTLSLVDHA</sequence>